<reference evidence="2 3" key="1">
    <citation type="journal article" date="2016" name="Biochim. Biophys. Acta">
        <title>Characterization of red-shifted phycobilisomes isolated from the chlorophyll f-containing cyanobacterium Halomicronema hongdechloris.</title>
        <authorList>
            <person name="Li Y."/>
            <person name="Lin Y."/>
            <person name="Garvey C.J."/>
            <person name="Birch D."/>
            <person name="Corkery R.W."/>
            <person name="Loughlin P.C."/>
            <person name="Scheer H."/>
            <person name="Willows R.D."/>
            <person name="Chen M."/>
        </authorList>
    </citation>
    <scope>NUCLEOTIDE SEQUENCE [LARGE SCALE GENOMIC DNA]</scope>
    <source>
        <strain evidence="2 3">C2206</strain>
    </source>
</reference>
<organism evidence="2 3">
    <name type="scientific">Halomicronema hongdechloris C2206</name>
    <dbReference type="NCBI Taxonomy" id="1641165"/>
    <lineage>
        <taxon>Bacteria</taxon>
        <taxon>Bacillati</taxon>
        <taxon>Cyanobacteriota</taxon>
        <taxon>Cyanophyceae</taxon>
        <taxon>Nodosilineales</taxon>
        <taxon>Nodosilineaceae</taxon>
        <taxon>Halomicronema</taxon>
    </lineage>
</organism>
<protein>
    <submittedName>
        <fullName evidence="2">Uncharacterized protein</fullName>
    </submittedName>
</protein>
<proteinExistence type="predicted"/>
<evidence type="ECO:0000313" key="2">
    <source>
        <dbReference type="EMBL" id="ASC71903.1"/>
    </source>
</evidence>
<dbReference type="Proteomes" id="UP000191901">
    <property type="component" value="Chromosome"/>
</dbReference>
<evidence type="ECO:0000313" key="3">
    <source>
        <dbReference type="Proteomes" id="UP000191901"/>
    </source>
</evidence>
<keyword evidence="1" id="KW-0472">Membrane</keyword>
<dbReference type="AlphaFoldDB" id="A0A1Z3HNL8"/>
<dbReference type="EMBL" id="CP021983">
    <property type="protein sequence ID" value="ASC71903.1"/>
    <property type="molecule type" value="Genomic_DNA"/>
</dbReference>
<evidence type="ECO:0000256" key="1">
    <source>
        <dbReference type="SAM" id="Phobius"/>
    </source>
</evidence>
<dbReference type="KEGG" id="hhg:XM38_028570"/>
<gene>
    <name evidence="2" type="ORF">XM38_028570</name>
</gene>
<accession>A0A1Z3HNL8</accession>
<dbReference type="OrthoDB" id="5418787at2"/>
<keyword evidence="1" id="KW-0812">Transmembrane</keyword>
<sequence length="466" mass="52761">MELCQRWEQILCALRPVFKREKTFDWFVLLMWGVLLSTAPPAVTSYVNGLGLGERYYAQVLHWFHATAFSVEVLCAHWSNWLQAHPHCLRLRGQRVYIGDGIKVNKEGRRMPGVKQLHQESANVGKPEWIRGHYFSALGLLLGRGAALFVVPLRLQLHDGIEADELAQSPSLVDKMATLCVTLMESGSTAILDAYYASGKVLQAFRAQGLHLITRVRLSTVAPAPSSPLPGQRQPGRPRKWGASVRLRELFAPLEDCPQAAVWLYGRYVTVAYQCFELYWDSSDAPVLFVLTQLPGGKPFILLASDVTLSGPEVIEAYGWRFKIEVTFRTLVHLLGGFGYRFWLKAMTATPTWPQTLILAHLDEPLQHQVKRKVEAFERFLNLNAIVLGILQVLALEMPHDVWTHSPRWFRTRPKHGLPTAQFVQLALQHQWQHHLMESRQALLLAKLLAAKRLSPQTPTLTSLPL</sequence>
<dbReference type="STRING" id="1641165.XM38_08330"/>
<keyword evidence="3" id="KW-1185">Reference proteome</keyword>
<dbReference type="RefSeq" id="WP_080807608.1">
    <property type="nucleotide sequence ID" value="NZ_CP021983.2"/>
</dbReference>
<dbReference type="SUPFAM" id="SSF53098">
    <property type="entry name" value="Ribonuclease H-like"/>
    <property type="match status" value="1"/>
</dbReference>
<dbReference type="InterPro" id="IPR012337">
    <property type="entry name" value="RNaseH-like_sf"/>
</dbReference>
<keyword evidence="1" id="KW-1133">Transmembrane helix</keyword>
<name>A0A1Z3HNL8_9CYAN</name>
<feature type="transmembrane region" description="Helical" evidence="1">
    <location>
        <begin position="24"/>
        <end position="43"/>
    </location>
</feature>